<name>A0A917PRK4_9BACI</name>
<comment type="caution">
    <text evidence="2">The sequence shown here is derived from an EMBL/GenBank/DDBJ whole genome shotgun (WGS) entry which is preliminary data.</text>
</comment>
<dbReference type="Proteomes" id="UP000658382">
    <property type="component" value="Unassembled WGS sequence"/>
</dbReference>
<dbReference type="EMBL" id="BMNQ01000007">
    <property type="protein sequence ID" value="GGJ88990.1"/>
    <property type="molecule type" value="Genomic_DNA"/>
</dbReference>
<evidence type="ECO:0000256" key="1">
    <source>
        <dbReference type="SAM" id="MobiDB-lite"/>
    </source>
</evidence>
<accession>A0A917PRK4</accession>
<protein>
    <submittedName>
        <fullName evidence="2">Uncharacterized protein</fullName>
    </submittedName>
</protein>
<feature type="region of interest" description="Disordered" evidence="1">
    <location>
        <begin position="41"/>
        <end position="63"/>
    </location>
</feature>
<keyword evidence="3" id="KW-1185">Reference proteome</keyword>
<gene>
    <name evidence="2" type="ORF">GCM10007063_09520</name>
</gene>
<reference evidence="2" key="2">
    <citation type="submission" date="2020-09" db="EMBL/GenBank/DDBJ databases">
        <authorList>
            <person name="Sun Q."/>
            <person name="Ohkuma M."/>
        </authorList>
    </citation>
    <scope>NUCLEOTIDE SEQUENCE</scope>
    <source>
        <strain evidence="2">JCM 12580</strain>
    </source>
</reference>
<dbReference type="AlphaFoldDB" id="A0A917PRK4"/>
<evidence type="ECO:0000313" key="3">
    <source>
        <dbReference type="Proteomes" id="UP000658382"/>
    </source>
</evidence>
<proteinExistence type="predicted"/>
<organism evidence="2 3">
    <name type="scientific">Lentibacillus kapialis</name>
    <dbReference type="NCBI Taxonomy" id="340214"/>
    <lineage>
        <taxon>Bacteria</taxon>
        <taxon>Bacillati</taxon>
        <taxon>Bacillota</taxon>
        <taxon>Bacilli</taxon>
        <taxon>Bacillales</taxon>
        <taxon>Bacillaceae</taxon>
        <taxon>Lentibacillus</taxon>
    </lineage>
</organism>
<reference evidence="2" key="1">
    <citation type="journal article" date="2014" name="Int. J. Syst. Evol. Microbiol.">
        <title>Complete genome sequence of Corynebacterium casei LMG S-19264T (=DSM 44701T), isolated from a smear-ripened cheese.</title>
        <authorList>
            <consortium name="US DOE Joint Genome Institute (JGI-PGF)"/>
            <person name="Walter F."/>
            <person name="Albersmeier A."/>
            <person name="Kalinowski J."/>
            <person name="Ruckert C."/>
        </authorList>
    </citation>
    <scope>NUCLEOTIDE SEQUENCE</scope>
    <source>
        <strain evidence="2">JCM 12580</strain>
    </source>
</reference>
<evidence type="ECO:0000313" key="2">
    <source>
        <dbReference type="EMBL" id="GGJ88990.1"/>
    </source>
</evidence>
<sequence length="63" mass="7544">MYDLSLPFLYFGEVSYSLPGRAGAFVRGRRKLERERRKLERERHELVRKHHKSGPGQVFTNRK</sequence>